<dbReference type="Pfam" id="PF03392">
    <property type="entry name" value="OS-D"/>
    <property type="match status" value="1"/>
</dbReference>
<dbReference type="InterPro" id="IPR005055">
    <property type="entry name" value="A10/PebIII"/>
</dbReference>
<sequence>MKFSLILISVLASVAVTIAFPLDVARKSELHNAFENRATIEDIIDCFLNKKPCSSQEQKIKERALATMRNFGVCPSDVCTREDREEITEAMELLQRKHPDLWARLVASMFGIDIKGN</sequence>
<dbReference type="AlphaFoldDB" id="A0AAN8WHU9"/>
<proteinExistence type="predicted"/>
<reference evidence="2 3" key="1">
    <citation type="submission" date="2023-11" db="EMBL/GenBank/DDBJ databases">
        <title>Halocaridina rubra genome assembly.</title>
        <authorList>
            <person name="Smith C."/>
        </authorList>
    </citation>
    <scope>NUCLEOTIDE SEQUENCE [LARGE SCALE GENOMIC DNA]</scope>
    <source>
        <strain evidence="2">EP-1</strain>
        <tissue evidence="2">Whole</tissue>
    </source>
</reference>
<evidence type="ECO:0000313" key="3">
    <source>
        <dbReference type="Proteomes" id="UP001381693"/>
    </source>
</evidence>
<protein>
    <submittedName>
        <fullName evidence="2">Uncharacterized protein</fullName>
    </submittedName>
</protein>
<dbReference type="Gene3D" id="1.10.2080.10">
    <property type="entry name" value="Insect odorant-binding protein A10/Ejaculatory bulb-specific protein 3"/>
    <property type="match status" value="1"/>
</dbReference>
<feature type="signal peptide" evidence="1">
    <location>
        <begin position="1"/>
        <end position="19"/>
    </location>
</feature>
<comment type="caution">
    <text evidence="2">The sequence shown here is derived from an EMBL/GenBank/DDBJ whole genome shotgun (WGS) entry which is preliminary data.</text>
</comment>
<gene>
    <name evidence="2" type="ORF">SK128_025028</name>
</gene>
<keyword evidence="1" id="KW-0732">Signal</keyword>
<feature type="chain" id="PRO_5042828321" evidence="1">
    <location>
        <begin position="20"/>
        <end position="117"/>
    </location>
</feature>
<dbReference type="Proteomes" id="UP001381693">
    <property type="component" value="Unassembled WGS sequence"/>
</dbReference>
<accession>A0AAN8WHU9</accession>
<keyword evidence="3" id="KW-1185">Reference proteome</keyword>
<organism evidence="2 3">
    <name type="scientific">Halocaridina rubra</name>
    <name type="common">Hawaiian red shrimp</name>
    <dbReference type="NCBI Taxonomy" id="373956"/>
    <lineage>
        <taxon>Eukaryota</taxon>
        <taxon>Metazoa</taxon>
        <taxon>Ecdysozoa</taxon>
        <taxon>Arthropoda</taxon>
        <taxon>Crustacea</taxon>
        <taxon>Multicrustacea</taxon>
        <taxon>Malacostraca</taxon>
        <taxon>Eumalacostraca</taxon>
        <taxon>Eucarida</taxon>
        <taxon>Decapoda</taxon>
        <taxon>Pleocyemata</taxon>
        <taxon>Caridea</taxon>
        <taxon>Atyoidea</taxon>
        <taxon>Atyidae</taxon>
        <taxon>Halocaridina</taxon>
    </lineage>
</organism>
<dbReference type="SUPFAM" id="SSF100910">
    <property type="entry name" value="Chemosensory protein Csp2"/>
    <property type="match status" value="1"/>
</dbReference>
<dbReference type="InterPro" id="IPR036682">
    <property type="entry name" value="OS_D_A10/PebIII_sf"/>
</dbReference>
<dbReference type="EMBL" id="JAXCGZ010019257">
    <property type="protein sequence ID" value="KAK7066331.1"/>
    <property type="molecule type" value="Genomic_DNA"/>
</dbReference>
<evidence type="ECO:0000313" key="2">
    <source>
        <dbReference type="EMBL" id="KAK7066331.1"/>
    </source>
</evidence>
<name>A0AAN8WHU9_HALRR</name>
<evidence type="ECO:0000256" key="1">
    <source>
        <dbReference type="SAM" id="SignalP"/>
    </source>
</evidence>